<evidence type="ECO:0000313" key="3">
    <source>
        <dbReference type="Proteomes" id="UP000314294"/>
    </source>
</evidence>
<dbReference type="EMBL" id="SRLO01000053">
    <property type="protein sequence ID" value="TNN80678.1"/>
    <property type="molecule type" value="Genomic_DNA"/>
</dbReference>
<feature type="region of interest" description="Disordered" evidence="1">
    <location>
        <begin position="1"/>
        <end position="25"/>
    </location>
</feature>
<accession>A0A4Z2ISV2</accession>
<evidence type="ECO:0000313" key="2">
    <source>
        <dbReference type="EMBL" id="TNN80678.1"/>
    </source>
</evidence>
<proteinExistence type="predicted"/>
<dbReference type="Proteomes" id="UP000314294">
    <property type="component" value="Unassembled WGS sequence"/>
</dbReference>
<evidence type="ECO:0000256" key="1">
    <source>
        <dbReference type="SAM" id="MobiDB-lite"/>
    </source>
</evidence>
<keyword evidence="3" id="KW-1185">Reference proteome</keyword>
<name>A0A4Z2ISV2_9TELE</name>
<comment type="caution">
    <text evidence="2">The sequence shown here is derived from an EMBL/GenBank/DDBJ whole genome shotgun (WGS) entry which is preliminary data.</text>
</comment>
<sequence length="165" mass="17758">MAAPQAKQETGLPHSGISSQDDPAWVTHGKGQTVTAGAAGVLREVLHTRAEPEEELYPAGPLQGRPQAIVAVMQLPVGRPVHTEGERQRELEWAVKKELRGQEHLCLIRCIHQCVEEQVTDSLPGHQRTGARSHLGMNLACSPSLISKFSQATDTSAPSESMSSA</sequence>
<reference evidence="2 3" key="1">
    <citation type="submission" date="2019-03" db="EMBL/GenBank/DDBJ databases">
        <title>First draft genome of Liparis tanakae, snailfish: a comprehensive survey of snailfish specific genes.</title>
        <authorList>
            <person name="Kim W."/>
            <person name="Song I."/>
            <person name="Jeong J.-H."/>
            <person name="Kim D."/>
            <person name="Kim S."/>
            <person name="Ryu S."/>
            <person name="Song J.Y."/>
            <person name="Lee S.K."/>
        </authorList>
    </citation>
    <scope>NUCLEOTIDE SEQUENCE [LARGE SCALE GENOMIC DNA]</scope>
    <source>
        <tissue evidence="2">Muscle</tissue>
    </source>
</reference>
<gene>
    <name evidence="2" type="ORF">EYF80_009186</name>
</gene>
<organism evidence="2 3">
    <name type="scientific">Liparis tanakae</name>
    <name type="common">Tanaka's snailfish</name>
    <dbReference type="NCBI Taxonomy" id="230148"/>
    <lineage>
        <taxon>Eukaryota</taxon>
        <taxon>Metazoa</taxon>
        <taxon>Chordata</taxon>
        <taxon>Craniata</taxon>
        <taxon>Vertebrata</taxon>
        <taxon>Euteleostomi</taxon>
        <taxon>Actinopterygii</taxon>
        <taxon>Neopterygii</taxon>
        <taxon>Teleostei</taxon>
        <taxon>Neoteleostei</taxon>
        <taxon>Acanthomorphata</taxon>
        <taxon>Eupercaria</taxon>
        <taxon>Perciformes</taxon>
        <taxon>Cottioidei</taxon>
        <taxon>Cottales</taxon>
        <taxon>Liparidae</taxon>
        <taxon>Liparis</taxon>
    </lineage>
</organism>
<protein>
    <submittedName>
        <fullName evidence="2">Uncharacterized protein</fullName>
    </submittedName>
</protein>
<dbReference type="AlphaFoldDB" id="A0A4Z2ISV2"/>